<keyword evidence="3" id="KW-0479">Metal-binding</keyword>
<dbReference type="FunFam" id="2.60.40.420:FF:000045">
    <property type="entry name" value="Laccase 2"/>
    <property type="match status" value="1"/>
</dbReference>
<keyword evidence="7" id="KW-0813">Transport</keyword>
<evidence type="ECO:0000256" key="5">
    <source>
        <dbReference type="ARBA" id="ARBA00023004"/>
    </source>
</evidence>
<proteinExistence type="inferred from homology"/>
<dbReference type="InterPro" id="IPR045087">
    <property type="entry name" value="Cu-oxidase_fam"/>
</dbReference>
<dbReference type="PANTHER" id="PTHR11709">
    <property type="entry name" value="MULTI-COPPER OXIDASE"/>
    <property type="match status" value="1"/>
</dbReference>
<dbReference type="STRING" id="45286.A0A0X8HT97"/>
<feature type="domain" description="Plastocyanin-like" evidence="10">
    <location>
        <begin position="509"/>
        <end position="619"/>
    </location>
</feature>
<keyword evidence="13" id="KW-1185">Reference proteome</keyword>
<protein>
    <submittedName>
        <fullName evidence="12">HEL273Cp</fullName>
    </submittedName>
</protein>
<dbReference type="Gene3D" id="2.60.40.420">
    <property type="entry name" value="Cupredoxins - blue copper proteins"/>
    <property type="match status" value="3"/>
</dbReference>
<evidence type="ECO:0000313" key="13">
    <source>
        <dbReference type="Proteomes" id="UP000243052"/>
    </source>
</evidence>
<dbReference type="CDD" id="cd13910">
    <property type="entry name" value="CuRO_3_MCO_like_4"/>
    <property type="match status" value="1"/>
</dbReference>
<dbReference type="InterPro" id="IPR002355">
    <property type="entry name" value="Cu_oxidase_Cu_BS"/>
</dbReference>
<keyword evidence="6" id="KW-0186">Copper</keyword>
<sequence length="646" mass="75010">MFRKGYIPLLNVETFSLGDGKYGLNSSRRRPIWTRLLFYILCVAIPLLIIMFGAREFRIQSEKSQPRSWRLDTQRNYTMNRGYWKKENKSQDRHYYFNITKLVEGGPDGVIRNLTVVNGQYPGPLIEANAGDTLWIHVNNLMKDEPVTIHCHGLFFNNEDNFNDGAAGINQCPIPAGDHYTYKIKIDEKQWGTYWYHSHFSTQYADGLFGPLVIHSREEDEVLEDYDEDMVVMVNDYYHNVASTYLENYMSPENENTEPTPNNALIQGIGTYNHDSPMYMAPHVEQRDEGERQEASPSMPVINLKPGRKSRLRLINAGFFAPFEFSVDQHTLNIIEADGTNTVPKEVESVALSVGQRYSFILDRKDTELDSFWIRARFNEFCFKEDDISFDTEVRAIVSYSENKKYRAVESKGWEYKGPDPKCRDSHQSLFKTLNGKVPLGKENNRRPDTLVKLNIAFLTKERQLTRGYFNDVTYYPLKTSCSLYDLAFMPNNNTLRLLDSEDKLETKNENQYLINLDERGAVVDLVLNNYDDGAHPFHMHGYKFWVLKEGEKGYFNEDSYALDASDMDFDNPIYRDTINVNGFGYAVIRFVANNPGVWPFHCHIGWHMEAGLLLQMNILQSEYSKWQHFPFAWNNHCQATIKSNH</sequence>
<keyword evidence="8" id="KW-0472">Membrane</keyword>
<evidence type="ECO:0000256" key="7">
    <source>
        <dbReference type="ARBA" id="ARBA00023065"/>
    </source>
</evidence>
<name>A0A0X8HT97_9SACH</name>
<keyword evidence="8" id="KW-1133">Transmembrane helix</keyword>
<dbReference type="CDD" id="cd13886">
    <property type="entry name" value="CuRO_2_MCO_like_1"/>
    <property type="match status" value="1"/>
</dbReference>
<keyword evidence="8" id="KW-0812">Transmembrane</keyword>
<accession>A0A0X8HT97</accession>
<dbReference type="InterPro" id="IPR033138">
    <property type="entry name" value="Cu_oxidase_CS"/>
</dbReference>
<feature type="transmembrane region" description="Helical" evidence="8">
    <location>
        <begin position="36"/>
        <end position="54"/>
    </location>
</feature>
<evidence type="ECO:0000256" key="2">
    <source>
        <dbReference type="ARBA" id="ARBA00022496"/>
    </source>
</evidence>
<evidence type="ECO:0000259" key="9">
    <source>
        <dbReference type="Pfam" id="PF00394"/>
    </source>
</evidence>
<dbReference type="GO" id="GO:0016491">
    <property type="term" value="F:oxidoreductase activity"/>
    <property type="evidence" value="ECO:0007669"/>
    <property type="project" value="UniProtKB-KW"/>
</dbReference>
<feature type="domain" description="Plastocyanin-like" evidence="11">
    <location>
        <begin position="108"/>
        <end position="218"/>
    </location>
</feature>
<comment type="similarity">
    <text evidence="1">Belongs to the multicopper oxidase family.</text>
</comment>
<reference evidence="12 13" key="1">
    <citation type="submission" date="2016-01" db="EMBL/GenBank/DDBJ databases">
        <title>Genome sequence of the yeast Holleya sinecauda.</title>
        <authorList>
            <person name="Dietrich F.S."/>
        </authorList>
    </citation>
    <scope>NUCLEOTIDE SEQUENCE [LARGE SCALE GENOMIC DNA]</scope>
    <source>
        <strain evidence="12 13">ATCC 58844</strain>
    </source>
</reference>
<dbReference type="CDD" id="cd13857">
    <property type="entry name" value="CuRO_1_Diphenol_Ox"/>
    <property type="match status" value="1"/>
</dbReference>
<dbReference type="SUPFAM" id="SSF49503">
    <property type="entry name" value="Cupredoxins"/>
    <property type="match status" value="3"/>
</dbReference>
<evidence type="ECO:0000256" key="6">
    <source>
        <dbReference type="ARBA" id="ARBA00023008"/>
    </source>
</evidence>
<dbReference type="EMBL" id="CP014245">
    <property type="protein sequence ID" value="AMD21008.1"/>
    <property type="molecule type" value="Genomic_DNA"/>
</dbReference>
<evidence type="ECO:0000256" key="4">
    <source>
        <dbReference type="ARBA" id="ARBA00023002"/>
    </source>
</evidence>
<dbReference type="InterPro" id="IPR011707">
    <property type="entry name" value="Cu-oxidase-like_N"/>
</dbReference>
<feature type="domain" description="Plastocyanin-like" evidence="9">
    <location>
        <begin position="228"/>
        <end position="402"/>
    </location>
</feature>
<dbReference type="GO" id="GO:0005507">
    <property type="term" value="F:copper ion binding"/>
    <property type="evidence" value="ECO:0007669"/>
    <property type="project" value="InterPro"/>
</dbReference>
<dbReference type="PROSITE" id="PS00080">
    <property type="entry name" value="MULTICOPPER_OXIDASE2"/>
    <property type="match status" value="1"/>
</dbReference>
<dbReference type="InterPro" id="IPR008972">
    <property type="entry name" value="Cupredoxin"/>
</dbReference>
<evidence type="ECO:0000256" key="1">
    <source>
        <dbReference type="ARBA" id="ARBA00010609"/>
    </source>
</evidence>
<dbReference type="AlphaFoldDB" id="A0A0X8HT97"/>
<organism evidence="12 13">
    <name type="scientific">Eremothecium sinecaudum</name>
    <dbReference type="NCBI Taxonomy" id="45286"/>
    <lineage>
        <taxon>Eukaryota</taxon>
        <taxon>Fungi</taxon>
        <taxon>Dikarya</taxon>
        <taxon>Ascomycota</taxon>
        <taxon>Saccharomycotina</taxon>
        <taxon>Saccharomycetes</taxon>
        <taxon>Saccharomycetales</taxon>
        <taxon>Saccharomycetaceae</taxon>
        <taxon>Eremothecium</taxon>
    </lineage>
</organism>
<dbReference type="RefSeq" id="XP_017988004.1">
    <property type="nucleotide sequence ID" value="XM_018132715.1"/>
</dbReference>
<dbReference type="GO" id="GO:0006826">
    <property type="term" value="P:iron ion transport"/>
    <property type="evidence" value="ECO:0007669"/>
    <property type="project" value="UniProtKB-KW"/>
</dbReference>
<evidence type="ECO:0000313" key="12">
    <source>
        <dbReference type="EMBL" id="AMD21008.1"/>
    </source>
</evidence>
<dbReference type="PANTHER" id="PTHR11709:SF414">
    <property type="entry name" value="ADR239WP"/>
    <property type="match status" value="1"/>
</dbReference>
<evidence type="ECO:0000256" key="8">
    <source>
        <dbReference type="SAM" id="Phobius"/>
    </source>
</evidence>
<keyword evidence="5" id="KW-0408">Iron</keyword>
<dbReference type="Proteomes" id="UP000243052">
    <property type="component" value="Chromosome v"/>
</dbReference>
<dbReference type="OrthoDB" id="2121828at2759"/>
<evidence type="ECO:0000259" key="10">
    <source>
        <dbReference type="Pfam" id="PF07731"/>
    </source>
</evidence>
<dbReference type="InterPro" id="IPR011706">
    <property type="entry name" value="Cu-oxidase_C"/>
</dbReference>
<evidence type="ECO:0000256" key="3">
    <source>
        <dbReference type="ARBA" id="ARBA00022723"/>
    </source>
</evidence>
<dbReference type="Pfam" id="PF07731">
    <property type="entry name" value="Cu-oxidase_2"/>
    <property type="match status" value="1"/>
</dbReference>
<keyword evidence="7" id="KW-0406">Ion transport</keyword>
<evidence type="ECO:0000259" key="11">
    <source>
        <dbReference type="Pfam" id="PF07732"/>
    </source>
</evidence>
<dbReference type="Pfam" id="PF00394">
    <property type="entry name" value="Cu-oxidase"/>
    <property type="match status" value="1"/>
</dbReference>
<dbReference type="GeneID" id="28724284"/>
<gene>
    <name evidence="12" type="ORF">AW171_hschr52941</name>
</gene>
<keyword evidence="2" id="KW-0410">Iron transport</keyword>
<dbReference type="Pfam" id="PF07732">
    <property type="entry name" value="Cu-oxidase_3"/>
    <property type="match status" value="1"/>
</dbReference>
<dbReference type="InterPro" id="IPR001117">
    <property type="entry name" value="Cu-oxidase_2nd"/>
</dbReference>
<keyword evidence="4" id="KW-0560">Oxidoreductase</keyword>
<dbReference type="PROSITE" id="PS00079">
    <property type="entry name" value="MULTICOPPER_OXIDASE1"/>
    <property type="match status" value="2"/>
</dbReference>